<dbReference type="Pfam" id="PF13852">
    <property type="entry name" value="DUF4197"/>
    <property type="match status" value="1"/>
</dbReference>
<dbReference type="KEGG" id="sniv:SFSGTM_25960"/>
<reference evidence="3" key="1">
    <citation type="submission" date="2019-11" db="EMBL/GenBank/DDBJ databases">
        <title>Isolation and characterization of a novel species in the genus Sulfuriferula.</title>
        <authorList>
            <person name="Mochizuki J."/>
            <person name="Kojima H."/>
            <person name="Fukui M."/>
        </authorList>
    </citation>
    <scope>NUCLEOTIDE SEQUENCE [LARGE SCALE GENOMIC DNA]</scope>
    <source>
        <strain evidence="3">SGTM</strain>
    </source>
</reference>
<gene>
    <name evidence="2" type="ORF">SFSGTM_25960</name>
</gene>
<organism evidence="2 3">
    <name type="scientific">Sulfuriferula nivalis</name>
    <dbReference type="NCBI Taxonomy" id="2675298"/>
    <lineage>
        <taxon>Bacteria</taxon>
        <taxon>Pseudomonadati</taxon>
        <taxon>Pseudomonadota</taxon>
        <taxon>Betaproteobacteria</taxon>
        <taxon>Nitrosomonadales</taxon>
        <taxon>Sulfuricellaceae</taxon>
        <taxon>Sulfuriferula</taxon>
    </lineage>
</organism>
<feature type="signal peptide" evidence="1">
    <location>
        <begin position="1"/>
        <end position="19"/>
    </location>
</feature>
<feature type="chain" id="PRO_5032588904" description="DUF4197 domain-containing protein" evidence="1">
    <location>
        <begin position="20"/>
        <end position="234"/>
    </location>
</feature>
<dbReference type="EMBL" id="AP021881">
    <property type="protein sequence ID" value="BBP01888.1"/>
    <property type="molecule type" value="Genomic_DNA"/>
</dbReference>
<dbReference type="Proteomes" id="UP000463939">
    <property type="component" value="Chromosome"/>
</dbReference>
<dbReference type="RefSeq" id="WP_162085603.1">
    <property type="nucleotide sequence ID" value="NZ_AP021881.1"/>
</dbReference>
<sequence>MSKIIGFLLTTFFSTSLLAANLDSITDTQANSGLKQALEQGAVKAVSQLGRTDGFMNNPQIKIPLPPAMQQVETIMRTLGQGRAFDELDLTINRAAEASVPAAKNLLVSAVKKMTLTDAKNILMGGDTAGTEYFRKNSQTQLQQTFLPIVTRYTQKLGLAQQYNQLAGQAAQFGLVKQEDASIERYVTQKTLDGLYLTIGNEEKALRANPVQYTAGMASKYGSSILKTVFGALQ</sequence>
<accession>A0A809S4I1</accession>
<dbReference type="AlphaFoldDB" id="A0A809S4I1"/>
<proteinExistence type="predicted"/>
<dbReference type="InterPro" id="IPR025245">
    <property type="entry name" value="DUF4197"/>
</dbReference>
<protein>
    <recommendedName>
        <fullName evidence="4">DUF4197 domain-containing protein</fullName>
    </recommendedName>
</protein>
<keyword evidence="1" id="KW-0732">Signal</keyword>
<evidence type="ECO:0000313" key="3">
    <source>
        <dbReference type="Proteomes" id="UP000463939"/>
    </source>
</evidence>
<evidence type="ECO:0008006" key="4">
    <source>
        <dbReference type="Google" id="ProtNLM"/>
    </source>
</evidence>
<evidence type="ECO:0000313" key="2">
    <source>
        <dbReference type="EMBL" id="BBP01888.1"/>
    </source>
</evidence>
<name>A0A809S4I1_9PROT</name>
<keyword evidence="3" id="KW-1185">Reference proteome</keyword>
<evidence type="ECO:0000256" key="1">
    <source>
        <dbReference type="SAM" id="SignalP"/>
    </source>
</evidence>